<dbReference type="InterPro" id="IPR001214">
    <property type="entry name" value="SET_dom"/>
</dbReference>
<evidence type="ECO:0000313" key="12">
    <source>
        <dbReference type="Proteomes" id="UP000001593"/>
    </source>
</evidence>
<dbReference type="PANTHER" id="PTHR46711">
    <property type="entry name" value="HISTONE-LYSINE N-METHYLTRANSFERASE SETD2"/>
    <property type="match status" value="1"/>
</dbReference>
<keyword evidence="5" id="KW-0808">Transferase</keyword>
<evidence type="ECO:0000256" key="5">
    <source>
        <dbReference type="ARBA" id="ARBA00022679"/>
    </source>
</evidence>
<dbReference type="GO" id="GO:0005694">
    <property type="term" value="C:chromosome"/>
    <property type="evidence" value="ECO:0007669"/>
    <property type="project" value="UniProtKB-SubCell"/>
</dbReference>
<evidence type="ECO:0000256" key="2">
    <source>
        <dbReference type="ARBA" id="ARBA00004286"/>
    </source>
</evidence>
<evidence type="ECO:0000259" key="10">
    <source>
        <dbReference type="PROSITE" id="PS51215"/>
    </source>
</evidence>
<keyword evidence="4" id="KW-0489">Methyltransferase</keyword>
<dbReference type="InterPro" id="IPR006560">
    <property type="entry name" value="AWS_dom"/>
</dbReference>
<dbReference type="SUPFAM" id="SSF82199">
    <property type="entry name" value="SET domain"/>
    <property type="match status" value="1"/>
</dbReference>
<dbReference type="Gene3D" id="2.170.270.10">
    <property type="entry name" value="SET domain"/>
    <property type="match status" value="1"/>
</dbReference>
<dbReference type="eggNOG" id="KOG4442">
    <property type="taxonomic scope" value="Eukaryota"/>
</dbReference>
<evidence type="ECO:0000313" key="11">
    <source>
        <dbReference type="EMBL" id="EDO43763.1"/>
    </source>
</evidence>
<dbReference type="InterPro" id="IPR044437">
    <property type="entry name" value="SETD2/Set2_SET"/>
</dbReference>
<dbReference type="Pfam" id="PF00856">
    <property type="entry name" value="SET"/>
    <property type="match status" value="1"/>
</dbReference>
<evidence type="ECO:0000256" key="6">
    <source>
        <dbReference type="ARBA" id="ARBA00022691"/>
    </source>
</evidence>
<evidence type="ECO:0000256" key="4">
    <source>
        <dbReference type="ARBA" id="ARBA00022603"/>
    </source>
</evidence>
<dbReference type="HOGENOM" id="CLU_020840_5_0_1"/>
<dbReference type="CDD" id="cd19172">
    <property type="entry name" value="SET_SETD2"/>
    <property type="match status" value="1"/>
</dbReference>
<dbReference type="GO" id="GO:0032259">
    <property type="term" value="P:methylation"/>
    <property type="evidence" value="ECO:0007669"/>
    <property type="project" value="UniProtKB-KW"/>
</dbReference>
<evidence type="ECO:0000259" key="9">
    <source>
        <dbReference type="PROSITE" id="PS50868"/>
    </source>
</evidence>
<feature type="domain" description="AWS" evidence="10">
    <location>
        <begin position="24"/>
        <end position="75"/>
    </location>
</feature>
<organism evidence="11 12">
    <name type="scientific">Nematostella vectensis</name>
    <name type="common">Starlet sea anemone</name>
    <dbReference type="NCBI Taxonomy" id="45351"/>
    <lineage>
        <taxon>Eukaryota</taxon>
        <taxon>Metazoa</taxon>
        <taxon>Cnidaria</taxon>
        <taxon>Anthozoa</taxon>
        <taxon>Hexacorallia</taxon>
        <taxon>Actiniaria</taxon>
        <taxon>Edwardsiidae</taxon>
        <taxon>Nematostella</taxon>
    </lineage>
</organism>
<dbReference type="STRING" id="45351.A7RXE9"/>
<evidence type="ECO:0000259" key="8">
    <source>
        <dbReference type="PROSITE" id="PS50280"/>
    </source>
</evidence>
<dbReference type="GO" id="GO:0005634">
    <property type="term" value="C:nucleus"/>
    <property type="evidence" value="ECO:0007669"/>
    <property type="project" value="UniProtKB-SubCell"/>
</dbReference>
<dbReference type="PhylomeDB" id="A7RXE9"/>
<dbReference type="SMART" id="SM00570">
    <property type="entry name" value="AWS"/>
    <property type="match status" value="1"/>
</dbReference>
<dbReference type="GO" id="GO:0046975">
    <property type="term" value="F:histone H3K36 methyltransferase activity"/>
    <property type="evidence" value="ECO:0007669"/>
    <property type="project" value="InterPro"/>
</dbReference>
<keyword evidence="6" id="KW-0949">S-adenosyl-L-methionine</keyword>
<keyword evidence="12" id="KW-1185">Reference proteome</keyword>
<dbReference type="InterPro" id="IPR035441">
    <property type="entry name" value="TFIIS/LEDGF_dom_sf"/>
</dbReference>
<dbReference type="Gene3D" id="1.20.930.10">
    <property type="entry name" value="Conserved domain common to transcription factors TFIIS, elongin A, CRSP70"/>
    <property type="match status" value="1"/>
</dbReference>
<dbReference type="PROSITE" id="PS50280">
    <property type="entry name" value="SET"/>
    <property type="match status" value="1"/>
</dbReference>
<comment type="subcellular location">
    <subcellularLocation>
        <location evidence="2">Chromosome</location>
    </subcellularLocation>
    <subcellularLocation>
        <location evidence="1">Nucleus</location>
    </subcellularLocation>
</comment>
<dbReference type="InterPro" id="IPR042294">
    <property type="entry name" value="SETD2_animal"/>
</dbReference>
<feature type="domain" description="SET" evidence="8">
    <location>
        <begin position="77"/>
        <end position="194"/>
    </location>
</feature>
<dbReference type="InterPro" id="IPR046341">
    <property type="entry name" value="SET_dom_sf"/>
</dbReference>
<protein>
    <recommendedName>
        <fullName evidence="13">Histone-lysine N-methyltransferase</fullName>
    </recommendedName>
</protein>
<name>A7RXE9_NEMVE</name>
<evidence type="ECO:0000256" key="1">
    <source>
        <dbReference type="ARBA" id="ARBA00004123"/>
    </source>
</evidence>
<evidence type="ECO:0000256" key="3">
    <source>
        <dbReference type="ARBA" id="ARBA00022454"/>
    </source>
</evidence>
<keyword evidence="3" id="KW-0158">Chromosome</keyword>
<evidence type="ECO:0008006" key="13">
    <source>
        <dbReference type="Google" id="ProtNLM"/>
    </source>
</evidence>
<gene>
    <name evidence="11" type="ORF">NEMVEDRAFT_v1g22303</name>
</gene>
<sequence length="348" mass="40352">CLFFLNGYSIILLSSRKKRINKEVRKMTCECYPEPDNPDFVGCGEDCLNRLLMIECNHRCPCGDLCTNRRFQEGCKIKVEVFKTEKKGWGVKTLEDLEQNQFVIEYCGEVMNYRDFQSRAQRYDRQKRRHYYFMTLRADEIIDATLKGSISRFINHSCEPNCVTQKWTVNGLLRIGFFTLRTIKAGEELTFDYQLQRYGKIAQTCYCESPSCRGIIGGEKHTPLKTTVEKIDELERLIGDHRGMTVSDQALKLSRLMVRAEDMPQRIMLLRVLQNTTDQSCLKAFLRYQGLSLLWSWMVDAGAKPSSKLQLELLATLKYLPVSSKNQLEDSKVMRVVNKWAIAVEEVP</sequence>
<keyword evidence="7" id="KW-0539">Nucleus</keyword>
<proteinExistence type="predicted"/>
<feature type="domain" description="Post-SET" evidence="9">
    <location>
        <begin position="201"/>
        <end position="217"/>
    </location>
</feature>
<dbReference type="Proteomes" id="UP000001593">
    <property type="component" value="Unassembled WGS sequence"/>
</dbReference>
<dbReference type="EMBL" id="DS469550">
    <property type="protein sequence ID" value="EDO43763.1"/>
    <property type="molecule type" value="Genomic_DNA"/>
</dbReference>
<accession>A7RXE9</accession>
<feature type="non-terminal residue" evidence="11">
    <location>
        <position position="1"/>
    </location>
</feature>
<dbReference type="Pfam" id="PF17907">
    <property type="entry name" value="AWS"/>
    <property type="match status" value="1"/>
</dbReference>
<dbReference type="InterPro" id="IPR003616">
    <property type="entry name" value="Post-SET_dom"/>
</dbReference>
<reference evidence="11 12" key="1">
    <citation type="journal article" date="2007" name="Science">
        <title>Sea anemone genome reveals ancestral eumetazoan gene repertoire and genomic organization.</title>
        <authorList>
            <person name="Putnam N.H."/>
            <person name="Srivastava M."/>
            <person name="Hellsten U."/>
            <person name="Dirks B."/>
            <person name="Chapman J."/>
            <person name="Salamov A."/>
            <person name="Terry A."/>
            <person name="Shapiro H."/>
            <person name="Lindquist E."/>
            <person name="Kapitonov V.V."/>
            <person name="Jurka J."/>
            <person name="Genikhovich G."/>
            <person name="Grigoriev I.V."/>
            <person name="Lucas S.M."/>
            <person name="Steele R.E."/>
            <person name="Finnerty J.R."/>
            <person name="Technau U."/>
            <person name="Martindale M.Q."/>
            <person name="Rokhsar D.S."/>
        </authorList>
    </citation>
    <scope>NUCLEOTIDE SEQUENCE [LARGE SCALE GENOMIC DNA]</scope>
    <source>
        <strain evidence="12">CH2 X CH6</strain>
    </source>
</reference>
<dbReference type="PANTHER" id="PTHR46711:SF1">
    <property type="entry name" value="HISTONE-LYSINE N-METHYLTRANSFERASE SETD2"/>
    <property type="match status" value="1"/>
</dbReference>
<evidence type="ECO:0000256" key="7">
    <source>
        <dbReference type="ARBA" id="ARBA00023242"/>
    </source>
</evidence>
<dbReference type="PROSITE" id="PS51215">
    <property type="entry name" value="AWS"/>
    <property type="match status" value="1"/>
</dbReference>
<dbReference type="AlphaFoldDB" id="A7RXE9"/>
<dbReference type="InParanoid" id="A7RXE9"/>
<dbReference type="PROSITE" id="PS50868">
    <property type="entry name" value="POST_SET"/>
    <property type="match status" value="1"/>
</dbReference>
<dbReference type="SMART" id="SM00317">
    <property type="entry name" value="SET"/>
    <property type="match status" value="1"/>
</dbReference>
<feature type="non-terminal residue" evidence="11">
    <location>
        <position position="348"/>
    </location>
</feature>